<accession>A0A852NAP0</accession>
<evidence type="ECO:0000256" key="1">
    <source>
        <dbReference type="SAM" id="Coils"/>
    </source>
</evidence>
<evidence type="ECO:0000313" key="3">
    <source>
        <dbReference type="EMBL" id="NXY10779.1"/>
    </source>
</evidence>
<gene>
    <name evidence="3" type="primary">Ccp110</name>
    <name evidence="3" type="ORF">PTEMEL_R04320</name>
</gene>
<dbReference type="GO" id="GO:1903723">
    <property type="term" value="P:negative regulation of centriole elongation"/>
    <property type="evidence" value="ECO:0007669"/>
    <property type="project" value="TreeGrafter"/>
</dbReference>
<feature type="region of interest" description="Disordered" evidence="2">
    <location>
        <begin position="966"/>
        <end position="1009"/>
    </location>
</feature>
<feature type="region of interest" description="Disordered" evidence="2">
    <location>
        <begin position="237"/>
        <end position="273"/>
    </location>
</feature>
<keyword evidence="1" id="KW-0175">Coiled coil</keyword>
<feature type="coiled-coil region" evidence="1">
    <location>
        <begin position="49"/>
        <end position="76"/>
    </location>
</feature>
<dbReference type="Proteomes" id="UP000603297">
    <property type="component" value="Unassembled WGS sequence"/>
</dbReference>
<feature type="coiled-coil region" evidence="1">
    <location>
        <begin position="639"/>
        <end position="695"/>
    </location>
</feature>
<feature type="non-terminal residue" evidence="3">
    <location>
        <position position="1"/>
    </location>
</feature>
<reference evidence="3" key="1">
    <citation type="submission" date="2020-02" db="EMBL/GenBank/DDBJ databases">
        <title>Bird 10,000 Genomes (B10K) Project - Family phase.</title>
        <authorList>
            <person name="Zhang G."/>
        </authorList>
    </citation>
    <scope>NUCLEOTIDE SEQUENCE</scope>
    <source>
        <strain evidence="3">B10K-IZ-033-77</strain>
    </source>
</reference>
<feature type="compositionally biased region" description="Basic and acidic residues" evidence="2">
    <location>
        <begin position="132"/>
        <end position="144"/>
    </location>
</feature>
<feature type="region of interest" description="Disordered" evidence="2">
    <location>
        <begin position="93"/>
        <end position="112"/>
    </location>
</feature>
<dbReference type="GO" id="GO:0007099">
    <property type="term" value="P:centriole replication"/>
    <property type="evidence" value="ECO:0007669"/>
    <property type="project" value="InterPro"/>
</dbReference>
<sequence>MEDYEIFCRKHLSRIQEEAIKGETSLTVQHKNISLIQFYGVPVLSPLLSLEKKKEIQQYKKKALDLETRKRESRKKALLSRVQEIVENVQMKKGPSTSDMDTPEAESSCPELDSKAVTDFTVLSDTKSACSPERHGSMDLEKTPGLRPSDTAGQMTSNVPEVVKAAEENVSSKPSESRFSKDALCPRAASPDKVCSKLPSHALQKQEGRVGSPSDEDVQDPCVMSLQNLIKKSREYIEKEQSKRTSKSSSKRSTSESLSDKENDGVKTTDSVKERVKFTGRSCTAQMLDKPSLNKSNAVLQGASTHSNNTSMSTLSSFSKVDIPMRVGTPPLVDSDSDEELKKNSVFERDTSIVRSLTGSYAKLPSPEPSMSPKMHRRRPRPLSMGHIIINNPVNAYELSPKGKGRAMDLIMQDIADKNNVSESVPKFMVDFTTVCPGRVPGVSRNSSGPCDGLGVGKPNRHSFGLFESRGTVSATVEGQVVMDSRGPYKVETSTTMVPPKVNEPFAISQSTVTQKILAVNEMKPATLPENTKCNSPVELNKSYDVDNPSPLLMQSKNVRQQMDNTPTVSSANDQFPENYEKVKRRLELDTDNCQKENSSCVLRVGMEEQEKQWLQEQKYPVGSVYITKNAVLENMAKEDILKTKMLAFEEMRKRLEEQHAQQLSILIAEQEREQEKLQKELEEQERQLKGKKVTTTEIEISKVNINSRMELEWRKKSESGLLESVQSQLETVHNTNSTSIGFAHTTPNTFASTSETSFYLWGPSGSGVIKTSVCRPSNRIKTRWTQVFSPEIQMKFDKITAVAKGFLTRRLLQTEKLKHLKQTVKDTLEFIKNFQSEAPLKRGSVSAQDASLHERVMAQLRAALYDIHDIFFTMEASERMNILRHDREVRKEKMLRQMDKVKSPRERVTLSTATQKSLDRKKYMKYVQLPLGWDGLVGGRQEEGILQPNQGQNAPVHRLLCRQGTPKTSVNGVEQNRKKASESRVSNKAVSGAYAGRTQRKKPNVVTI</sequence>
<evidence type="ECO:0000313" key="4">
    <source>
        <dbReference type="Proteomes" id="UP000603297"/>
    </source>
</evidence>
<dbReference type="GO" id="GO:0032053">
    <property type="term" value="P:ciliary basal body organization"/>
    <property type="evidence" value="ECO:0007669"/>
    <property type="project" value="TreeGrafter"/>
</dbReference>
<dbReference type="PANTHER" id="PTHR13594:SF1">
    <property type="entry name" value="CENTRIOLAR COILED-COIL PROTEIN OF 110 KDA"/>
    <property type="match status" value="1"/>
</dbReference>
<feature type="compositionally biased region" description="Basic residues" evidence="2">
    <location>
        <begin position="999"/>
        <end position="1009"/>
    </location>
</feature>
<dbReference type="Pfam" id="PF16025">
    <property type="entry name" value="CaM_bind"/>
    <property type="match status" value="2"/>
</dbReference>
<dbReference type="GO" id="GO:0032465">
    <property type="term" value="P:regulation of cytokinesis"/>
    <property type="evidence" value="ECO:0007669"/>
    <property type="project" value="InterPro"/>
</dbReference>
<feature type="compositionally biased region" description="Basic and acidic residues" evidence="2">
    <location>
        <begin position="258"/>
        <end position="273"/>
    </location>
</feature>
<proteinExistence type="predicted"/>
<dbReference type="InterPro" id="IPR033207">
    <property type="entry name" value="CCP110"/>
</dbReference>
<dbReference type="PANTHER" id="PTHR13594">
    <property type="entry name" value="CENTRIOLAR COILED-COIL PROTEIN OF 110 KDA"/>
    <property type="match status" value="1"/>
</dbReference>
<feature type="compositionally biased region" description="Polar residues" evidence="2">
    <location>
        <begin position="966"/>
        <end position="975"/>
    </location>
</feature>
<dbReference type="OrthoDB" id="10028852at2759"/>
<feature type="region of interest" description="Disordered" evidence="2">
    <location>
        <begin position="360"/>
        <end position="379"/>
    </location>
</feature>
<dbReference type="AlphaFoldDB" id="A0A852NAP0"/>
<organism evidence="3 4">
    <name type="scientific">Pteruthius melanotis</name>
    <dbReference type="NCBI Taxonomy" id="357074"/>
    <lineage>
        <taxon>Eukaryota</taxon>
        <taxon>Metazoa</taxon>
        <taxon>Chordata</taxon>
        <taxon>Craniata</taxon>
        <taxon>Vertebrata</taxon>
        <taxon>Euteleostomi</taxon>
        <taxon>Archelosauria</taxon>
        <taxon>Archosauria</taxon>
        <taxon>Dinosauria</taxon>
        <taxon>Saurischia</taxon>
        <taxon>Theropoda</taxon>
        <taxon>Coelurosauria</taxon>
        <taxon>Aves</taxon>
        <taxon>Neognathae</taxon>
        <taxon>Neoaves</taxon>
        <taxon>Telluraves</taxon>
        <taxon>Australaves</taxon>
        <taxon>Passeriformes</taxon>
        <taxon>Sylvioidea</taxon>
        <taxon>Timaliidae</taxon>
        <taxon>Pteruthius</taxon>
    </lineage>
</organism>
<evidence type="ECO:0000256" key="2">
    <source>
        <dbReference type="SAM" id="MobiDB-lite"/>
    </source>
</evidence>
<protein>
    <submittedName>
        <fullName evidence="3">CP110 protein</fullName>
    </submittedName>
</protein>
<feature type="region of interest" description="Disordered" evidence="2">
    <location>
        <begin position="127"/>
        <end position="154"/>
    </location>
</feature>
<keyword evidence="4" id="KW-1185">Reference proteome</keyword>
<dbReference type="EMBL" id="WEIY01000839">
    <property type="protein sequence ID" value="NXY10779.1"/>
    <property type="molecule type" value="Genomic_DNA"/>
</dbReference>
<feature type="non-terminal residue" evidence="3">
    <location>
        <position position="1009"/>
    </location>
</feature>
<dbReference type="GO" id="GO:0005814">
    <property type="term" value="C:centriole"/>
    <property type="evidence" value="ECO:0007669"/>
    <property type="project" value="InterPro"/>
</dbReference>
<comment type="caution">
    <text evidence="3">The sequence shown here is derived from an EMBL/GenBank/DDBJ whole genome shotgun (WGS) entry which is preliminary data.</text>
</comment>
<name>A0A852NAP0_9PASS</name>
<feature type="region of interest" description="Disordered" evidence="2">
    <location>
        <begin position="190"/>
        <end position="220"/>
    </location>
</feature>